<reference evidence="1 2" key="2">
    <citation type="journal article" date="2022" name="Mol. Ecol. Resour.">
        <title>The genomes of chicory, endive, great burdock and yacon provide insights into Asteraceae paleo-polyploidization history and plant inulin production.</title>
        <authorList>
            <person name="Fan W."/>
            <person name="Wang S."/>
            <person name="Wang H."/>
            <person name="Wang A."/>
            <person name="Jiang F."/>
            <person name="Liu H."/>
            <person name="Zhao H."/>
            <person name="Xu D."/>
            <person name="Zhang Y."/>
        </authorList>
    </citation>
    <scope>NUCLEOTIDE SEQUENCE [LARGE SCALE GENOMIC DNA]</scope>
    <source>
        <strain evidence="2">cv. Punajuju</strain>
        <tissue evidence="1">Leaves</tissue>
    </source>
</reference>
<proteinExistence type="predicted"/>
<dbReference type="EMBL" id="CM042014">
    <property type="protein sequence ID" value="KAI3723856.1"/>
    <property type="molecule type" value="Genomic_DNA"/>
</dbReference>
<gene>
    <name evidence="1" type="ORF">L2E82_35617</name>
</gene>
<evidence type="ECO:0000313" key="1">
    <source>
        <dbReference type="EMBL" id="KAI3723856.1"/>
    </source>
</evidence>
<dbReference type="Proteomes" id="UP001055811">
    <property type="component" value="Linkage Group LG06"/>
</dbReference>
<accession>A0ACB9BP98</accession>
<sequence length="118" mass="12934">MVVILIMSIGSSLSEDGYVQSDENQDDEFEGFDDEDSTDKSYNSNMVDSPAQQSIGDPKSDSIIVKGSTDLLNRLVDSSMDTEGDSKQNEIREIGNSINPNGLPQNEIREIGIDVCNR</sequence>
<organism evidence="1 2">
    <name type="scientific">Cichorium intybus</name>
    <name type="common">Chicory</name>
    <dbReference type="NCBI Taxonomy" id="13427"/>
    <lineage>
        <taxon>Eukaryota</taxon>
        <taxon>Viridiplantae</taxon>
        <taxon>Streptophyta</taxon>
        <taxon>Embryophyta</taxon>
        <taxon>Tracheophyta</taxon>
        <taxon>Spermatophyta</taxon>
        <taxon>Magnoliopsida</taxon>
        <taxon>eudicotyledons</taxon>
        <taxon>Gunneridae</taxon>
        <taxon>Pentapetalae</taxon>
        <taxon>asterids</taxon>
        <taxon>campanulids</taxon>
        <taxon>Asterales</taxon>
        <taxon>Asteraceae</taxon>
        <taxon>Cichorioideae</taxon>
        <taxon>Cichorieae</taxon>
        <taxon>Cichoriinae</taxon>
        <taxon>Cichorium</taxon>
    </lineage>
</organism>
<reference evidence="2" key="1">
    <citation type="journal article" date="2022" name="Mol. Ecol. Resour.">
        <title>The genomes of chicory, endive, great burdock and yacon provide insights into Asteraceae palaeo-polyploidization history and plant inulin production.</title>
        <authorList>
            <person name="Fan W."/>
            <person name="Wang S."/>
            <person name="Wang H."/>
            <person name="Wang A."/>
            <person name="Jiang F."/>
            <person name="Liu H."/>
            <person name="Zhao H."/>
            <person name="Xu D."/>
            <person name="Zhang Y."/>
        </authorList>
    </citation>
    <scope>NUCLEOTIDE SEQUENCE [LARGE SCALE GENOMIC DNA]</scope>
    <source>
        <strain evidence="2">cv. Punajuju</strain>
    </source>
</reference>
<name>A0ACB9BP98_CICIN</name>
<evidence type="ECO:0000313" key="2">
    <source>
        <dbReference type="Proteomes" id="UP001055811"/>
    </source>
</evidence>
<protein>
    <submittedName>
        <fullName evidence="1">Uncharacterized protein</fullName>
    </submittedName>
</protein>
<keyword evidence="2" id="KW-1185">Reference proteome</keyword>
<comment type="caution">
    <text evidence="1">The sequence shown here is derived from an EMBL/GenBank/DDBJ whole genome shotgun (WGS) entry which is preliminary data.</text>
</comment>